<dbReference type="Proteomes" id="UP001183410">
    <property type="component" value="Unassembled WGS sequence"/>
</dbReference>
<dbReference type="PROSITE" id="PS51186">
    <property type="entry name" value="GNAT"/>
    <property type="match status" value="1"/>
</dbReference>
<evidence type="ECO:0000313" key="3">
    <source>
        <dbReference type="EMBL" id="MDT0266392.1"/>
    </source>
</evidence>
<dbReference type="PANTHER" id="PTHR13947:SF37">
    <property type="entry name" value="LD18367P"/>
    <property type="match status" value="1"/>
</dbReference>
<dbReference type="InterPro" id="IPR016181">
    <property type="entry name" value="Acyl_CoA_acyltransferase"/>
</dbReference>
<feature type="domain" description="N-acetyltransferase" evidence="2">
    <location>
        <begin position="8"/>
        <end position="159"/>
    </location>
</feature>
<protein>
    <submittedName>
        <fullName evidence="3">GNAT family N-acetyltransferase</fullName>
    </submittedName>
</protein>
<dbReference type="InterPro" id="IPR000182">
    <property type="entry name" value="GNAT_dom"/>
</dbReference>
<sequence>MAETRVNVELLADRPEFVEPLAALRFREWGPEPGRERLADYVTVTAGEAGREGLPVTWVASARAALVGGVGLAARDLPQRRDRGPWIVGAVVAADHRRSGVGRLLLAQLERHAAHLAAARVYVATGGDAVAFYQACGWAVDERVPTGPDEHATVLSKAL</sequence>
<dbReference type="Gene3D" id="3.40.630.30">
    <property type="match status" value="1"/>
</dbReference>
<dbReference type="PANTHER" id="PTHR13947">
    <property type="entry name" value="GNAT FAMILY N-ACETYLTRANSFERASE"/>
    <property type="match status" value="1"/>
</dbReference>
<gene>
    <name evidence="3" type="ORF">RM844_08795</name>
</gene>
<organism evidence="3 4">
    <name type="scientific">Streptomyces chisholmiae</name>
    <dbReference type="NCBI Taxonomy" id="3075540"/>
    <lineage>
        <taxon>Bacteria</taxon>
        <taxon>Bacillati</taxon>
        <taxon>Actinomycetota</taxon>
        <taxon>Actinomycetes</taxon>
        <taxon>Kitasatosporales</taxon>
        <taxon>Streptomycetaceae</taxon>
        <taxon>Streptomyces</taxon>
    </lineage>
</organism>
<evidence type="ECO:0000313" key="4">
    <source>
        <dbReference type="Proteomes" id="UP001183410"/>
    </source>
</evidence>
<evidence type="ECO:0000259" key="2">
    <source>
        <dbReference type="PROSITE" id="PS51186"/>
    </source>
</evidence>
<name>A0ABU2JNC1_9ACTN</name>
<keyword evidence="1" id="KW-0808">Transferase</keyword>
<reference evidence="4" key="1">
    <citation type="submission" date="2023-07" db="EMBL/GenBank/DDBJ databases">
        <title>30 novel species of actinomycetes from the DSMZ collection.</title>
        <authorList>
            <person name="Nouioui I."/>
        </authorList>
    </citation>
    <scope>NUCLEOTIDE SEQUENCE [LARGE SCALE GENOMIC DNA]</scope>
    <source>
        <strain evidence="4">DSM 44915</strain>
    </source>
</reference>
<dbReference type="SUPFAM" id="SSF55729">
    <property type="entry name" value="Acyl-CoA N-acyltransferases (Nat)"/>
    <property type="match status" value="1"/>
</dbReference>
<accession>A0ABU2JNC1</accession>
<dbReference type="EMBL" id="JAVREO010000004">
    <property type="protein sequence ID" value="MDT0266392.1"/>
    <property type="molecule type" value="Genomic_DNA"/>
</dbReference>
<dbReference type="InterPro" id="IPR050769">
    <property type="entry name" value="NAT_camello-type"/>
</dbReference>
<proteinExistence type="predicted"/>
<dbReference type="RefSeq" id="WP_311666409.1">
    <property type="nucleotide sequence ID" value="NZ_JAVREO010000004.1"/>
</dbReference>
<keyword evidence="4" id="KW-1185">Reference proteome</keyword>
<comment type="caution">
    <text evidence="3">The sequence shown here is derived from an EMBL/GenBank/DDBJ whole genome shotgun (WGS) entry which is preliminary data.</text>
</comment>
<evidence type="ECO:0000256" key="1">
    <source>
        <dbReference type="ARBA" id="ARBA00022679"/>
    </source>
</evidence>
<dbReference type="Pfam" id="PF00583">
    <property type="entry name" value="Acetyltransf_1"/>
    <property type="match status" value="1"/>
</dbReference>